<evidence type="ECO:0000313" key="1">
    <source>
        <dbReference type="EMBL" id="SVC57178.1"/>
    </source>
</evidence>
<gene>
    <name evidence="1" type="ORF">METZ01_LOCUS310032</name>
</gene>
<reference evidence="1" key="1">
    <citation type="submission" date="2018-05" db="EMBL/GenBank/DDBJ databases">
        <authorList>
            <person name="Lanie J.A."/>
            <person name="Ng W.-L."/>
            <person name="Kazmierczak K.M."/>
            <person name="Andrzejewski T.M."/>
            <person name="Davidsen T.M."/>
            <person name="Wayne K.J."/>
            <person name="Tettelin H."/>
            <person name="Glass J.I."/>
            <person name="Rusch D."/>
            <person name="Podicherti R."/>
            <person name="Tsui H.-C.T."/>
            <person name="Winkler M.E."/>
        </authorList>
    </citation>
    <scope>NUCLEOTIDE SEQUENCE</scope>
</reference>
<protein>
    <submittedName>
        <fullName evidence="1">Uncharacterized protein</fullName>
    </submittedName>
</protein>
<dbReference type="EMBL" id="UINC01098563">
    <property type="protein sequence ID" value="SVC57178.1"/>
    <property type="molecule type" value="Genomic_DNA"/>
</dbReference>
<organism evidence="1">
    <name type="scientific">marine metagenome</name>
    <dbReference type="NCBI Taxonomy" id="408172"/>
    <lineage>
        <taxon>unclassified sequences</taxon>
        <taxon>metagenomes</taxon>
        <taxon>ecological metagenomes</taxon>
    </lineage>
</organism>
<accession>A0A382N9F5</accession>
<sequence length="33" mass="3920">NGRQIYDDGNTELERLDEELQLKYQSPDNFYVG</sequence>
<proteinExistence type="predicted"/>
<name>A0A382N9F5_9ZZZZ</name>
<feature type="non-terminal residue" evidence="1">
    <location>
        <position position="1"/>
    </location>
</feature>
<dbReference type="AlphaFoldDB" id="A0A382N9F5"/>